<dbReference type="InterPro" id="IPR001451">
    <property type="entry name" value="Hexapep"/>
</dbReference>
<name>A0A7X3FJ11_9BACL</name>
<keyword evidence="1 3" id="KW-0808">Transferase</keyword>
<keyword evidence="4" id="KW-1185">Reference proteome</keyword>
<dbReference type="PROSITE" id="PS00101">
    <property type="entry name" value="HEXAPEP_TRANSFERASES"/>
    <property type="match status" value="1"/>
</dbReference>
<dbReference type="Gene3D" id="2.160.10.10">
    <property type="entry name" value="Hexapeptide repeat proteins"/>
    <property type="match status" value="1"/>
</dbReference>
<comment type="caution">
    <text evidence="3">The sequence shown here is derived from an EMBL/GenBank/DDBJ whole genome shotgun (WGS) entry which is preliminary data.</text>
</comment>
<protein>
    <submittedName>
        <fullName evidence="3">Antibiotic acetyltransferase</fullName>
    </submittedName>
</protein>
<keyword evidence="2" id="KW-0677">Repeat</keyword>
<dbReference type="EMBL" id="RHLK01000007">
    <property type="protein sequence ID" value="MVP00659.1"/>
    <property type="molecule type" value="Genomic_DNA"/>
</dbReference>
<dbReference type="Proteomes" id="UP000490800">
    <property type="component" value="Unassembled WGS sequence"/>
</dbReference>
<dbReference type="PANTHER" id="PTHR43300">
    <property type="entry name" value="ACETYLTRANSFERASE"/>
    <property type="match status" value="1"/>
</dbReference>
<reference evidence="3 4" key="1">
    <citation type="journal article" date="2019" name="Microorganisms">
        <title>Paenibacillus lutrae sp. nov., A Chitinolytic Species Isolated from A River Otter in Castril Natural Park, Granada, Spain.</title>
        <authorList>
            <person name="Rodriguez M."/>
            <person name="Reina J.C."/>
            <person name="Bejar V."/>
            <person name="Llamas I."/>
        </authorList>
    </citation>
    <scope>NUCLEOTIDE SEQUENCE [LARGE SCALE GENOMIC DNA]</scope>
    <source>
        <strain evidence="3 4">N10</strain>
    </source>
</reference>
<dbReference type="SUPFAM" id="SSF51161">
    <property type="entry name" value="Trimeric LpxA-like enzymes"/>
    <property type="match status" value="1"/>
</dbReference>
<dbReference type="GO" id="GO:0016740">
    <property type="term" value="F:transferase activity"/>
    <property type="evidence" value="ECO:0007669"/>
    <property type="project" value="UniProtKB-KW"/>
</dbReference>
<dbReference type="CDD" id="cd03349">
    <property type="entry name" value="LbH_XAT"/>
    <property type="match status" value="1"/>
</dbReference>
<evidence type="ECO:0000256" key="2">
    <source>
        <dbReference type="ARBA" id="ARBA00022737"/>
    </source>
</evidence>
<gene>
    <name evidence="3" type="ORF">EDM21_14195</name>
</gene>
<proteinExistence type="predicted"/>
<evidence type="ECO:0000256" key="1">
    <source>
        <dbReference type="ARBA" id="ARBA00022679"/>
    </source>
</evidence>
<dbReference type="AlphaFoldDB" id="A0A7X3FJ11"/>
<evidence type="ECO:0000313" key="3">
    <source>
        <dbReference type="EMBL" id="MVP00659.1"/>
    </source>
</evidence>
<evidence type="ECO:0000313" key="4">
    <source>
        <dbReference type="Proteomes" id="UP000490800"/>
    </source>
</evidence>
<accession>A0A7X3FJ11</accession>
<dbReference type="Pfam" id="PF00132">
    <property type="entry name" value="Hexapep"/>
    <property type="match status" value="1"/>
</dbReference>
<sequence length="145" mass="16231">MGKFCSISDKVTIFLGGEHRSDWVTTYPFNVLLNEYSGIQGHPKSKGNVTIGNDVWIDSGVTILSGVEIGDGAVIGAHSLVSKDVPPYAIAAGNPAKIIKYRFEQPFIHRLLEIKWWDWKLSEIEKAIPLLLNQDIEEFLNYAEK</sequence>
<dbReference type="PANTHER" id="PTHR43300:SF11">
    <property type="entry name" value="ACETYLTRANSFERASE RV3034C-RELATED"/>
    <property type="match status" value="1"/>
</dbReference>
<dbReference type="InterPro" id="IPR011004">
    <property type="entry name" value="Trimer_LpxA-like_sf"/>
</dbReference>
<dbReference type="InterPro" id="IPR018357">
    <property type="entry name" value="Hexapep_transf_CS"/>
</dbReference>
<organism evidence="3 4">
    <name type="scientific">Paenibacillus lutrae</name>
    <dbReference type="NCBI Taxonomy" id="2078573"/>
    <lineage>
        <taxon>Bacteria</taxon>
        <taxon>Bacillati</taxon>
        <taxon>Bacillota</taxon>
        <taxon>Bacilli</taxon>
        <taxon>Bacillales</taxon>
        <taxon>Paenibacillaceae</taxon>
        <taxon>Paenibacillus</taxon>
    </lineage>
</organism>
<dbReference type="InterPro" id="IPR050179">
    <property type="entry name" value="Trans_hexapeptide_repeat"/>
</dbReference>